<dbReference type="Proteomes" id="UP000257706">
    <property type="component" value="Unassembled WGS sequence"/>
</dbReference>
<comment type="caution">
    <text evidence="1">The sequence shown here is derived from an EMBL/GenBank/DDBJ whole genome shotgun (WGS) entry which is preliminary data.</text>
</comment>
<dbReference type="AlphaFoldDB" id="A0A3B9IL33"/>
<name>A0A3B9IL33_9PROT</name>
<dbReference type="EMBL" id="DMAI01000166">
    <property type="protein sequence ID" value="HAE47929.1"/>
    <property type="molecule type" value="Genomic_DNA"/>
</dbReference>
<feature type="non-terminal residue" evidence="1">
    <location>
        <position position="1"/>
    </location>
</feature>
<accession>A0A3B9IL33</accession>
<gene>
    <name evidence="1" type="ORF">DCK97_10955</name>
</gene>
<reference evidence="1 2" key="1">
    <citation type="journal article" date="2018" name="Nat. Biotechnol.">
        <title>A standardized bacterial taxonomy based on genome phylogeny substantially revises the tree of life.</title>
        <authorList>
            <person name="Parks D.H."/>
            <person name="Chuvochina M."/>
            <person name="Waite D.W."/>
            <person name="Rinke C."/>
            <person name="Skarshewski A."/>
            <person name="Chaumeil P.A."/>
            <person name="Hugenholtz P."/>
        </authorList>
    </citation>
    <scope>NUCLEOTIDE SEQUENCE [LARGE SCALE GENOMIC DNA]</scope>
    <source>
        <strain evidence="1">UBA8739</strain>
    </source>
</reference>
<sequence length="60" mass="6594">TFRDGMIRADRLAAEQEEARAAQETQRQRREALTQGFVDQVAGIVTTLSSATEQVRGSAD</sequence>
<organism evidence="1 2">
    <name type="scientific">Tistrella mobilis</name>
    <dbReference type="NCBI Taxonomy" id="171437"/>
    <lineage>
        <taxon>Bacteria</taxon>
        <taxon>Pseudomonadati</taxon>
        <taxon>Pseudomonadota</taxon>
        <taxon>Alphaproteobacteria</taxon>
        <taxon>Geminicoccales</taxon>
        <taxon>Geminicoccaceae</taxon>
        <taxon>Tistrella</taxon>
    </lineage>
</organism>
<proteinExistence type="predicted"/>
<evidence type="ECO:0000313" key="1">
    <source>
        <dbReference type="EMBL" id="HAE47929.1"/>
    </source>
</evidence>
<protein>
    <submittedName>
        <fullName evidence="1">Methyl-accepting chemotaxis protein</fullName>
    </submittedName>
</protein>
<evidence type="ECO:0000313" key="2">
    <source>
        <dbReference type="Proteomes" id="UP000257706"/>
    </source>
</evidence>
<feature type="non-terminal residue" evidence="1">
    <location>
        <position position="60"/>
    </location>
</feature>